<gene>
    <name evidence="2" type="ORF">HDA43_002160</name>
</gene>
<dbReference type="AlphaFoldDB" id="A0A852V1G6"/>
<name>A0A852V1G6_9ACTN</name>
<feature type="transmembrane region" description="Helical" evidence="1">
    <location>
        <begin position="17"/>
        <end position="50"/>
    </location>
</feature>
<keyword evidence="1" id="KW-0812">Transmembrane</keyword>
<protein>
    <submittedName>
        <fullName evidence="2">Thiol:disulfide interchange protein</fullName>
    </submittedName>
</protein>
<reference evidence="2 3" key="1">
    <citation type="submission" date="2020-07" db="EMBL/GenBank/DDBJ databases">
        <title>Sequencing the genomes of 1000 actinobacteria strains.</title>
        <authorList>
            <person name="Klenk H.-P."/>
        </authorList>
    </citation>
    <scope>NUCLEOTIDE SEQUENCE [LARGE SCALE GENOMIC DNA]</scope>
    <source>
        <strain evidence="2 3">DSM 45763</strain>
    </source>
</reference>
<evidence type="ECO:0000313" key="3">
    <source>
        <dbReference type="Proteomes" id="UP000576393"/>
    </source>
</evidence>
<keyword evidence="1" id="KW-0472">Membrane</keyword>
<dbReference type="Proteomes" id="UP000576393">
    <property type="component" value="Unassembled WGS sequence"/>
</dbReference>
<keyword evidence="1" id="KW-1133">Transmembrane helix</keyword>
<organism evidence="2 3">
    <name type="scientific">Streptosporangium sandarakinum</name>
    <dbReference type="NCBI Taxonomy" id="1260955"/>
    <lineage>
        <taxon>Bacteria</taxon>
        <taxon>Bacillati</taxon>
        <taxon>Actinomycetota</taxon>
        <taxon>Actinomycetes</taxon>
        <taxon>Streptosporangiales</taxon>
        <taxon>Streptosporangiaceae</taxon>
        <taxon>Streptosporangium</taxon>
    </lineage>
</organism>
<proteinExistence type="predicted"/>
<accession>A0A852V1G6</accession>
<comment type="caution">
    <text evidence="2">The sequence shown here is derived from an EMBL/GenBank/DDBJ whole genome shotgun (WGS) entry which is preliminary data.</text>
</comment>
<evidence type="ECO:0000256" key="1">
    <source>
        <dbReference type="SAM" id="Phobius"/>
    </source>
</evidence>
<dbReference type="RefSeq" id="WP_179819566.1">
    <property type="nucleotide sequence ID" value="NZ_CP192034.1"/>
</dbReference>
<sequence>MTTPVKARPTEGAGRRALWLAVAAVILTILLPLAGIVMSVIALVVSIRAVRTLRSETRPAGTGVVGMVVSALALLLALALAATQFYFRDELAAYTDCRTGAGTVAAQNECVQRLERAMEKKLPFVQPGELRLPIAP</sequence>
<dbReference type="EMBL" id="JACCCO010000001">
    <property type="protein sequence ID" value="NYF40001.1"/>
    <property type="molecule type" value="Genomic_DNA"/>
</dbReference>
<feature type="transmembrane region" description="Helical" evidence="1">
    <location>
        <begin position="62"/>
        <end position="87"/>
    </location>
</feature>
<evidence type="ECO:0000313" key="2">
    <source>
        <dbReference type="EMBL" id="NYF40001.1"/>
    </source>
</evidence>
<keyword evidence="3" id="KW-1185">Reference proteome</keyword>